<dbReference type="Pfam" id="PF08777">
    <property type="entry name" value="RRM_3"/>
    <property type="match status" value="1"/>
</dbReference>
<protein>
    <recommendedName>
        <fullName evidence="4">RRM domain-containing protein</fullName>
    </recommendedName>
</protein>
<dbReference type="Gene3D" id="3.30.70.330">
    <property type="match status" value="1"/>
</dbReference>
<evidence type="ECO:0000256" key="3">
    <source>
        <dbReference type="SAM" id="MobiDB-lite"/>
    </source>
</evidence>
<feature type="compositionally biased region" description="Polar residues" evidence="3">
    <location>
        <begin position="293"/>
        <end position="302"/>
    </location>
</feature>
<sequence length="368" mass="40183">MEQEESSGLEREEAKVKNGTEEAEEEDANEKEPPVKKLKVANDDQEEAASPTAKKNTEEDDDQVRNDEILRLAGIEFASREALWSWVQELTSKLEPGGKATGVDQFVLFALLEAHPTSEEKMNGGVVHIGYDINADFPDTKSYYVERKDGSRVGFSIRKCVEEIFPQGIPLILNGHAKRFKNNASGKHAMYDDKSNAFPPGSAISISGLEGQGINHHMLRKVMGKFGIVRWMELSEDEGIAKLRFDSVESADNAIANFTDIEGCAAKLNKMSQAEEDELRSQWIAARAERNNSPRGGQQHYSNDVPGKYGPASLCGKGGRGVSRGRPLDQGRVALLGGRGTRSGGSRGRQIQSPRGLGGGRAGRSLLK</sequence>
<gene>
    <name evidence="5" type="ORF">ALAG00032_LOCUS116</name>
</gene>
<name>A0A7S3JN42_9STRA</name>
<proteinExistence type="predicted"/>
<dbReference type="GO" id="GO:0003723">
    <property type="term" value="F:RNA binding"/>
    <property type="evidence" value="ECO:0007669"/>
    <property type="project" value="UniProtKB-UniRule"/>
</dbReference>
<accession>A0A7S3JN42</accession>
<dbReference type="InterPro" id="IPR012677">
    <property type="entry name" value="Nucleotide-bd_a/b_plait_sf"/>
</dbReference>
<reference evidence="5" key="1">
    <citation type="submission" date="2021-01" db="EMBL/GenBank/DDBJ databases">
        <authorList>
            <person name="Corre E."/>
            <person name="Pelletier E."/>
            <person name="Niang G."/>
            <person name="Scheremetjew M."/>
            <person name="Finn R."/>
            <person name="Kale V."/>
            <person name="Holt S."/>
            <person name="Cochrane G."/>
            <person name="Meng A."/>
            <person name="Brown T."/>
            <person name="Cohen L."/>
        </authorList>
    </citation>
    <scope>NUCLEOTIDE SEQUENCE</scope>
    <source>
        <strain evidence="5">CCMP1510</strain>
    </source>
</reference>
<feature type="region of interest" description="Disordered" evidence="3">
    <location>
        <begin position="289"/>
        <end position="368"/>
    </location>
</feature>
<evidence type="ECO:0000313" key="5">
    <source>
        <dbReference type="EMBL" id="CAE0359388.1"/>
    </source>
</evidence>
<dbReference type="InterPro" id="IPR035979">
    <property type="entry name" value="RBD_domain_sf"/>
</dbReference>
<feature type="region of interest" description="Disordered" evidence="3">
    <location>
        <begin position="1"/>
        <end position="62"/>
    </location>
</feature>
<evidence type="ECO:0000256" key="2">
    <source>
        <dbReference type="PROSITE-ProRule" id="PRU00176"/>
    </source>
</evidence>
<dbReference type="GO" id="GO:0009658">
    <property type="term" value="P:chloroplast organization"/>
    <property type="evidence" value="ECO:0007669"/>
    <property type="project" value="TreeGrafter"/>
</dbReference>
<keyword evidence="1 2" id="KW-0694">RNA-binding</keyword>
<dbReference type="Gene3D" id="3.10.450.40">
    <property type="match status" value="1"/>
</dbReference>
<dbReference type="SUPFAM" id="SSF54928">
    <property type="entry name" value="RNA-binding domain, RBD"/>
    <property type="match status" value="1"/>
</dbReference>
<dbReference type="GO" id="GO:1901259">
    <property type="term" value="P:chloroplast rRNA processing"/>
    <property type="evidence" value="ECO:0007669"/>
    <property type="project" value="TreeGrafter"/>
</dbReference>
<dbReference type="PANTHER" id="PTHR33415">
    <property type="entry name" value="PROTEIN EMBRYO DEFECTIVE 514"/>
    <property type="match status" value="1"/>
</dbReference>
<feature type="compositionally biased region" description="Basic and acidic residues" evidence="3">
    <location>
        <begin position="8"/>
        <end position="20"/>
    </location>
</feature>
<dbReference type="GO" id="GO:0009507">
    <property type="term" value="C:chloroplast"/>
    <property type="evidence" value="ECO:0007669"/>
    <property type="project" value="TreeGrafter"/>
</dbReference>
<feature type="domain" description="RRM" evidence="4">
    <location>
        <begin position="202"/>
        <end position="273"/>
    </location>
</feature>
<organism evidence="5">
    <name type="scientific">Aureoumbra lagunensis</name>
    <dbReference type="NCBI Taxonomy" id="44058"/>
    <lineage>
        <taxon>Eukaryota</taxon>
        <taxon>Sar</taxon>
        <taxon>Stramenopiles</taxon>
        <taxon>Ochrophyta</taxon>
        <taxon>Pelagophyceae</taxon>
        <taxon>Pelagomonadales</taxon>
        <taxon>Aureoumbra</taxon>
    </lineage>
</organism>
<dbReference type="Pfam" id="PF11523">
    <property type="entry name" value="DUF3223"/>
    <property type="match status" value="1"/>
</dbReference>
<feature type="compositionally biased region" description="Gly residues" evidence="3">
    <location>
        <begin position="337"/>
        <end position="347"/>
    </location>
</feature>
<dbReference type="EMBL" id="HBIJ01000149">
    <property type="protein sequence ID" value="CAE0359388.1"/>
    <property type="molecule type" value="Transcribed_RNA"/>
</dbReference>
<dbReference type="InterPro" id="IPR000504">
    <property type="entry name" value="RRM_dom"/>
</dbReference>
<dbReference type="InterPro" id="IPR014886">
    <property type="entry name" value="La_xRRM"/>
</dbReference>
<dbReference type="PANTHER" id="PTHR33415:SF4">
    <property type="entry name" value="DCL PROTEIN (DUF3223)"/>
    <property type="match status" value="1"/>
</dbReference>
<evidence type="ECO:0000259" key="4">
    <source>
        <dbReference type="PROSITE" id="PS50102"/>
    </source>
</evidence>
<dbReference type="PROSITE" id="PS50102">
    <property type="entry name" value="RRM"/>
    <property type="match status" value="1"/>
</dbReference>
<dbReference type="InterPro" id="IPR044673">
    <property type="entry name" value="DCL-like"/>
</dbReference>
<evidence type="ECO:0000256" key="1">
    <source>
        <dbReference type="ARBA" id="ARBA00022884"/>
    </source>
</evidence>
<dbReference type="AlphaFoldDB" id="A0A7S3JN42"/>